<evidence type="ECO:0000256" key="1">
    <source>
        <dbReference type="SAM" id="Phobius"/>
    </source>
</evidence>
<dbReference type="RefSeq" id="WP_115632011.1">
    <property type="nucleotide sequence ID" value="NZ_UIGI01000002.1"/>
</dbReference>
<evidence type="ECO:0000313" key="3">
    <source>
        <dbReference type="Proteomes" id="UP000255528"/>
    </source>
</evidence>
<feature type="transmembrane region" description="Helical" evidence="1">
    <location>
        <begin position="35"/>
        <end position="56"/>
    </location>
</feature>
<reference evidence="2 3" key="1">
    <citation type="submission" date="2018-06" db="EMBL/GenBank/DDBJ databases">
        <authorList>
            <consortium name="Pathogen Informatics"/>
            <person name="Doyle S."/>
        </authorList>
    </citation>
    <scope>NUCLEOTIDE SEQUENCE [LARGE SCALE GENOMIC DNA]</scope>
    <source>
        <strain evidence="2 3">NCTC12119</strain>
    </source>
</reference>
<dbReference type="Proteomes" id="UP000255528">
    <property type="component" value="Unassembled WGS sequence"/>
</dbReference>
<accession>A0A381KQ74</accession>
<name>A0A381KQ74_9ENTR</name>
<sequence>MNNMLLDWLTYLITAVIVLSILLEGKTTRYPSLFFYGSLLLLGLLLVVAGANWWFYHSAYGLVIVLFTLLSLVCTRFRLVIYACRFKNIVKQITKYTEQGHRVIMVLPEPEEEKNILLAQLRAAVPEEKLLYTPFACGPGSDSILKRISELNTTKQGYLLVCEGQVAARSWLSIVENGDPDSSIAVNFHSIPDME</sequence>
<evidence type="ECO:0000313" key="2">
    <source>
        <dbReference type="EMBL" id="SUY92771.1"/>
    </source>
</evidence>
<feature type="transmembrane region" description="Helical" evidence="1">
    <location>
        <begin position="62"/>
        <end position="81"/>
    </location>
</feature>
<feature type="transmembrane region" description="Helical" evidence="1">
    <location>
        <begin position="6"/>
        <end position="23"/>
    </location>
</feature>
<keyword evidence="1" id="KW-0472">Membrane</keyword>
<dbReference type="AlphaFoldDB" id="A0A381KQ74"/>
<protein>
    <submittedName>
        <fullName evidence="2">Uncharacterized protein</fullName>
    </submittedName>
</protein>
<organism evidence="2 3">
    <name type="scientific">Buttiauxella agrestis</name>
    <dbReference type="NCBI Taxonomy" id="82977"/>
    <lineage>
        <taxon>Bacteria</taxon>
        <taxon>Pseudomonadati</taxon>
        <taxon>Pseudomonadota</taxon>
        <taxon>Gammaproteobacteria</taxon>
        <taxon>Enterobacterales</taxon>
        <taxon>Enterobacteriaceae</taxon>
        <taxon>Buttiauxella</taxon>
    </lineage>
</organism>
<gene>
    <name evidence="2" type="ORF">NCTC12119_04800</name>
</gene>
<keyword evidence="1" id="KW-1133">Transmembrane helix</keyword>
<keyword evidence="1" id="KW-0812">Transmembrane</keyword>
<dbReference type="EMBL" id="UIGI01000002">
    <property type="protein sequence ID" value="SUY92771.1"/>
    <property type="molecule type" value="Genomic_DNA"/>
</dbReference>
<proteinExistence type="predicted"/>